<dbReference type="Gene3D" id="3.60.130.10">
    <property type="entry name" value="Clavaminate synthase-like"/>
    <property type="match status" value="2"/>
</dbReference>
<proteinExistence type="inferred from homology"/>
<comment type="pathway">
    <text evidence="3">Amine and polyamine biosynthesis; carnitine biosynthesis.</text>
</comment>
<evidence type="ECO:0000256" key="12">
    <source>
        <dbReference type="ARBA" id="ARBA00031778"/>
    </source>
</evidence>
<evidence type="ECO:0000259" key="16">
    <source>
        <dbReference type="Pfam" id="PF02668"/>
    </source>
</evidence>
<evidence type="ECO:0000256" key="2">
    <source>
        <dbReference type="ARBA" id="ARBA00001961"/>
    </source>
</evidence>
<evidence type="ECO:0000256" key="1">
    <source>
        <dbReference type="ARBA" id="ARBA00001954"/>
    </source>
</evidence>
<dbReference type="Gene3D" id="3.30.2020.30">
    <property type="match status" value="1"/>
</dbReference>
<evidence type="ECO:0000256" key="3">
    <source>
        <dbReference type="ARBA" id="ARBA00005022"/>
    </source>
</evidence>
<gene>
    <name evidence="18" type="ORF">QE152_g25645</name>
</gene>
<evidence type="ECO:0000256" key="14">
    <source>
        <dbReference type="ARBA" id="ARBA00046008"/>
    </source>
</evidence>
<sequence length="366" mass="42529">MFGLSKSRFLKNNINIRYLSLYENYLELDKVEGAIPGKFHYFWLRDHCRCPKCYNHATNQINNDLAAIPLDIRPKYCEEIGGRLNITWPDGHKSEYDANLLRKLISTRMKPQNEVVHWDVEKIKSVTDNSVTCKEYFENPNGKRRLLKSLLKYGFGFVTGVEPTLEATGKVVCHSTRVAKTIFGEMWELSDNLEVEDTAYTTLALDAHTDNTYFSEALGLMVFHIIERNGTGDQDAFNLLVTNPIESKYIATGSHFTSAEPVIKLHPVTKELWQIRYNHYDREYLNTIPFDRIMDYYKAYIQLGKEIKKPSNEYWLQLEPGTVLFFDNWRVLHGRGEYSGKRRLTGCYVARMDWTCAATREGLPLY</sequence>
<dbReference type="FunFam" id="3.30.2020.30:FF:000002">
    <property type="entry name" value="Putative gamma-butyrobetaine dioxygenase"/>
    <property type="match status" value="1"/>
</dbReference>
<dbReference type="GO" id="GO:0005739">
    <property type="term" value="C:mitochondrion"/>
    <property type="evidence" value="ECO:0007669"/>
    <property type="project" value="TreeGrafter"/>
</dbReference>
<dbReference type="InterPro" id="IPR050411">
    <property type="entry name" value="AlphaKG_dependent_hydroxylases"/>
</dbReference>
<dbReference type="InterPro" id="IPR038492">
    <property type="entry name" value="GBBH-like_N_sf"/>
</dbReference>
<feature type="domain" description="Gamma-butyrobetaine hydroxylase-like N-terminal" evidence="17">
    <location>
        <begin position="38"/>
        <end position="102"/>
    </location>
</feature>
<comment type="function">
    <text evidence="14">Converts trimethyllysine (TML) into hydroxytrimethyllysine (HTML).</text>
</comment>
<evidence type="ECO:0000256" key="13">
    <source>
        <dbReference type="ARBA" id="ARBA00032283"/>
    </source>
</evidence>
<evidence type="ECO:0000256" key="9">
    <source>
        <dbReference type="ARBA" id="ARBA00023002"/>
    </source>
</evidence>
<comment type="similarity">
    <text evidence="4">Belongs to the gamma-BBH/TMLD family.</text>
</comment>
<organism evidence="18 19">
    <name type="scientific">Popillia japonica</name>
    <name type="common">Japanese beetle</name>
    <dbReference type="NCBI Taxonomy" id="7064"/>
    <lineage>
        <taxon>Eukaryota</taxon>
        <taxon>Metazoa</taxon>
        <taxon>Ecdysozoa</taxon>
        <taxon>Arthropoda</taxon>
        <taxon>Hexapoda</taxon>
        <taxon>Insecta</taxon>
        <taxon>Pterygota</taxon>
        <taxon>Neoptera</taxon>
        <taxon>Endopterygota</taxon>
        <taxon>Coleoptera</taxon>
        <taxon>Polyphaga</taxon>
        <taxon>Scarabaeiformia</taxon>
        <taxon>Scarabaeidae</taxon>
        <taxon>Rutelinae</taxon>
        <taxon>Popillia</taxon>
    </lineage>
</organism>
<accession>A0AAW1K0X3</accession>
<evidence type="ECO:0000313" key="19">
    <source>
        <dbReference type="Proteomes" id="UP001458880"/>
    </source>
</evidence>
<keyword evidence="7" id="KW-0124">Carnitine biosynthesis</keyword>
<dbReference type="AlphaFoldDB" id="A0AAW1K0X3"/>
<comment type="catalytic activity">
    <reaction evidence="15">
        <text>N(6),N(6),N(6)-trimethyl-L-lysine + 2-oxoglutarate + O2 = (3S)-3-hydroxy-N(6),N(6),N(6)-trimethyl-L-lysine + succinate + CO2</text>
        <dbReference type="Rhea" id="RHEA:14181"/>
        <dbReference type="ChEBI" id="CHEBI:15379"/>
        <dbReference type="ChEBI" id="CHEBI:16526"/>
        <dbReference type="ChEBI" id="CHEBI:16810"/>
        <dbReference type="ChEBI" id="CHEBI:30031"/>
        <dbReference type="ChEBI" id="CHEBI:58100"/>
        <dbReference type="ChEBI" id="CHEBI:141499"/>
        <dbReference type="EC" id="1.14.11.8"/>
    </reaction>
</comment>
<reference evidence="18 19" key="1">
    <citation type="journal article" date="2024" name="BMC Genomics">
        <title>De novo assembly and annotation of Popillia japonica's genome with initial clues to its potential as an invasive pest.</title>
        <authorList>
            <person name="Cucini C."/>
            <person name="Boschi S."/>
            <person name="Funari R."/>
            <person name="Cardaioli E."/>
            <person name="Iannotti N."/>
            <person name="Marturano G."/>
            <person name="Paoli F."/>
            <person name="Bruttini M."/>
            <person name="Carapelli A."/>
            <person name="Frati F."/>
            <person name="Nardi F."/>
        </authorList>
    </citation>
    <scope>NUCLEOTIDE SEQUENCE [LARGE SCALE GENOMIC DNA]</scope>
    <source>
        <strain evidence="18">DMR45628</strain>
    </source>
</reference>
<dbReference type="InterPro" id="IPR003819">
    <property type="entry name" value="TauD/TfdA-like"/>
</dbReference>
<evidence type="ECO:0000256" key="4">
    <source>
        <dbReference type="ARBA" id="ARBA00008654"/>
    </source>
</evidence>
<keyword evidence="6" id="KW-0479">Metal-binding</keyword>
<dbReference type="InterPro" id="IPR042098">
    <property type="entry name" value="TauD-like_sf"/>
</dbReference>
<dbReference type="InterPro" id="IPR010376">
    <property type="entry name" value="GBBH-like_N"/>
</dbReference>
<dbReference type="GO" id="GO:0050353">
    <property type="term" value="F:trimethyllysine dioxygenase activity"/>
    <property type="evidence" value="ECO:0007669"/>
    <property type="project" value="UniProtKB-EC"/>
</dbReference>
<evidence type="ECO:0000256" key="6">
    <source>
        <dbReference type="ARBA" id="ARBA00022723"/>
    </source>
</evidence>
<dbReference type="EMBL" id="JASPKY010000284">
    <property type="protein sequence ID" value="KAK9711121.1"/>
    <property type="molecule type" value="Genomic_DNA"/>
</dbReference>
<evidence type="ECO:0000256" key="11">
    <source>
        <dbReference type="ARBA" id="ARBA00030363"/>
    </source>
</evidence>
<dbReference type="Pfam" id="PF06155">
    <property type="entry name" value="GBBH-like_N"/>
    <property type="match status" value="1"/>
</dbReference>
<dbReference type="PANTHER" id="PTHR10696">
    <property type="entry name" value="GAMMA-BUTYROBETAINE HYDROXYLASE-RELATED"/>
    <property type="match status" value="1"/>
</dbReference>
<comment type="cofactor">
    <cofactor evidence="1">
        <name>Fe(2+)</name>
        <dbReference type="ChEBI" id="CHEBI:29033"/>
    </cofactor>
</comment>
<keyword evidence="9" id="KW-0560">Oxidoreductase</keyword>
<dbReference type="GO" id="GO:0046872">
    <property type="term" value="F:metal ion binding"/>
    <property type="evidence" value="ECO:0007669"/>
    <property type="project" value="UniProtKB-KW"/>
</dbReference>
<evidence type="ECO:0000259" key="17">
    <source>
        <dbReference type="Pfam" id="PF06155"/>
    </source>
</evidence>
<dbReference type="GO" id="GO:0045329">
    <property type="term" value="P:carnitine biosynthetic process"/>
    <property type="evidence" value="ECO:0007669"/>
    <property type="project" value="UniProtKB-KW"/>
</dbReference>
<comment type="cofactor">
    <cofactor evidence="2">
        <name>L-ascorbate</name>
        <dbReference type="ChEBI" id="CHEBI:38290"/>
    </cofactor>
</comment>
<name>A0AAW1K0X3_POPJA</name>
<dbReference type="Pfam" id="PF02668">
    <property type="entry name" value="TauD"/>
    <property type="match status" value="1"/>
</dbReference>
<evidence type="ECO:0000256" key="7">
    <source>
        <dbReference type="ARBA" id="ARBA00022873"/>
    </source>
</evidence>
<dbReference type="PANTHER" id="PTHR10696:SF51">
    <property type="entry name" value="TRIMETHYLLYSINE DIOXYGENASE, MITOCHONDRIAL"/>
    <property type="match status" value="1"/>
</dbReference>
<evidence type="ECO:0000256" key="15">
    <source>
        <dbReference type="ARBA" id="ARBA00049334"/>
    </source>
</evidence>
<dbReference type="SUPFAM" id="SSF51197">
    <property type="entry name" value="Clavaminate synthase-like"/>
    <property type="match status" value="1"/>
</dbReference>
<comment type="caution">
    <text evidence="18">The sequence shown here is derived from an EMBL/GenBank/DDBJ whole genome shotgun (WGS) entry which is preliminary data.</text>
</comment>
<evidence type="ECO:0000313" key="18">
    <source>
        <dbReference type="EMBL" id="KAK9711121.1"/>
    </source>
</evidence>
<protein>
    <recommendedName>
        <fullName evidence="5">trimethyllysine dioxygenase</fullName>
        <ecNumber evidence="5">1.14.11.8</ecNumber>
    </recommendedName>
    <alternativeName>
        <fullName evidence="12">Epsilon-trimethyllysine 2-oxoglutarate dioxygenase</fullName>
    </alternativeName>
    <alternativeName>
        <fullName evidence="11">TML hydroxylase</fullName>
    </alternativeName>
    <alternativeName>
        <fullName evidence="13">TML-alpha-ketoglutarate dioxygenase</fullName>
    </alternativeName>
</protein>
<keyword evidence="19" id="KW-1185">Reference proteome</keyword>
<evidence type="ECO:0000256" key="5">
    <source>
        <dbReference type="ARBA" id="ARBA00012267"/>
    </source>
</evidence>
<feature type="domain" description="TauD/TfdA-like" evidence="16">
    <location>
        <begin position="248"/>
        <end position="348"/>
    </location>
</feature>
<dbReference type="EC" id="1.14.11.8" evidence="5"/>
<evidence type="ECO:0000256" key="8">
    <source>
        <dbReference type="ARBA" id="ARBA00022964"/>
    </source>
</evidence>
<keyword evidence="8 18" id="KW-0223">Dioxygenase</keyword>
<dbReference type="Proteomes" id="UP001458880">
    <property type="component" value="Unassembled WGS sequence"/>
</dbReference>
<keyword evidence="10" id="KW-0408">Iron</keyword>
<evidence type="ECO:0000256" key="10">
    <source>
        <dbReference type="ARBA" id="ARBA00023004"/>
    </source>
</evidence>